<accession>A0A0K2AK99</accession>
<gene>
    <name evidence="2" type="ORF">SAM23877_0384</name>
</gene>
<evidence type="ECO:0000313" key="3">
    <source>
        <dbReference type="Proteomes" id="UP000061018"/>
    </source>
</evidence>
<reference evidence="3" key="1">
    <citation type="journal article" date="2015" name="J. Biotechnol.">
        <title>Complete genome sequence of Streptomyces ambofaciens ATCC 23877, the spiramycin producer.</title>
        <authorList>
            <person name="Thibessard A."/>
            <person name="Haas D."/>
            <person name="Gerbaud C."/>
            <person name="Aigle B."/>
            <person name="Lautru S."/>
            <person name="Pernodet J.L."/>
            <person name="Leblond P."/>
        </authorList>
    </citation>
    <scope>NUCLEOTIDE SEQUENCE [LARGE SCALE GENOMIC DNA]</scope>
    <source>
        <strain evidence="3">ATCC 23877 / 3486 / DSM 40053 / JCM 4204 / NBRC 12836 / NRRL B-2516</strain>
    </source>
</reference>
<feature type="compositionally biased region" description="Basic and acidic residues" evidence="1">
    <location>
        <begin position="90"/>
        <end position="100"/>
    </location>
</feature>
<dbReference type="Proteomes" id="UP000061018">
    <property type="component" value="Chromosome"/>
</dbReference>
<protein>
    <submittedName>
        <fullName evidence="2">Uncharacterized protein</fullName>
    </submittedName>
</protein>
<evidence type="ECO:0000313" key="2">
    <source>
        <dbReference type="EMBL" id="AKZ53433.1"/>
    </source>
</evidence>
<feature type="region of interest" description="Disordered" evidence="1">
    <location>
        <begin position="90"/>
        <end position="111"/>
    </location>
</feature>
<sequence length="111" mass="12063">MRTVSGVPPDAGTRRVGFRHPTCRERDAAGDSDEGGGADREQNVRPGVTAVLPRPVSCLGAWGGLSAFRWALSRVHAKPLPETALRYRPGERPYLDEPSCRETVQGDVPVR</sequence>
<feature type="region of interest" description="Disordered" evidence="1">
    <location>
        <begin position="1"/>
        <end position="46"/>
    </location>
</feature>
<dbReference type="AlphaFoldDB" id="A0A0K2AK99"/>
<dbReference type="EMBL" id="CP012382">
    <property type="protein sequence ID" value="AKZ53433.1"/>
    <property type="molecule type" value="Genomic_DNA"/>
</dbReference>
<organism evidence="2 3">
    <name type="scientific">Streptomyces ambofaciens (strain ATCC 23877 / 3486 / DSM 40053 / JCM 4204 / NBRC 12836 / NRRL B-2516)</name>
    <dbReference type="NCBI Taxonomy" id="278992"/>
    <lineage>
        <taxon>Bacteria</taxon>
        <taxon>Bacillati</taxon>
        <taxon>Actinomycetota</taxon>
        <taxon>Actinomycetes</taxon>
        <taxon>Kitasatosporales</taxon>
        <taxon>Streptomycetaceae</taxon>
        <taxon>Streptomyces</taxon>
    </lineage>
</organism>
<name>A0A0K2AK99_STRA7</name>
<evidence type="ECO:0000256" key="1">
    <source>
        <dbReference type="SAM" id="MobiDB-lite"/>
    </source>
</evidence>
<dbReference type="KEGG" id="samb:SAM23877_0384"/>
<proteinExistence type="predicted"/>